<evidence type="ECO:0000313" key="4">
    <source>
        <dbReference type="Proteomes" id="UP001642540"/>
    </source>
</evidence>
<feature type="compositionally biased region" description="Low complexity" evidence="1">
    <location>
        <begin position="50"/>
        <end position="61"/>
    </location>
</feature>
<comment type="caution">
    <text evidence="3">The sequence shown here is derived from an EMBL/GenBank/DDBJ whole genome shotgun (WGS) entry which is preliminary data.</text>
</comment>
<feature type="compositionally biased region" description="Polar residues" evidence="1">
    <location>
        <begin position="1177"/>
        <end position="1187"/>
    </location>
</feature>
<keyword evidence="2" id="KW-0732">Signal</keyword>
<dbReference type="Proteomes" id="UP001642540">
    <property type="component" value="Unassembled WGS sequence"/>
</dbReference>
<evidence type="ECO:0000256" key="2">
    <source>
        <dbReference type="SAM" id="SignalP"/>
    </source>
</evidence>
<protein>
    <submittedName>
        <fullName evidence="3">Uncharacterized protein</fullName>
    </submittedName>
</protein>
<feature type="signal peptide" evidence="2">
    <location>
        <begin position="1"/>
        <end position="21"/>
    </location>
</feature>
<feature type="region of interest" description="Disordered" evidence="1">
    <location>
        <begin position="1453"/>
        <end position="1482"/>
    </location>
</feature>
<gene>
    <name evidence="3" type="ORF">ODALV1_LOCUS8111</name>
</gene>
<feature type="region of interest" description="Disordered" evidence="1">
    <location>
        <begin position="1177"/>
        <end position="1198"/>
    </location>
</feature>
<evidence type="ECO:0000313" key="3">
    <source>
        <dbReference type="EMBL" id="CAL8092061.1"/>
    </source>
</evidence>
<organism evidence="3 4">
    <name type="scientific">Orchesella dallaii</name>
    <dbReference type="NCBI Taxonomy" id="48710"/>
    <lineage>
        <taxon>Eukaryota</taxon>
        <taxon>Metazoa</taxon>
        <taxon>Ecdysozoa</taxon>
        <taxon>Arthropoda</taxon>
        <taxon>Hexapoda</taxon>
        <taxon>Collembola</taxon>
        <taxon>Entomobryomorpha</taxon>
        <taxon>Entomobryoidea</taxon>
        <taxon>Orchesellidae</taxon>
        <taxon>Orchesellinae</taxon>
        <taxon>Orchesella</taxon>
    </lineage>
</organism>
<feature type="chain" id="PRO_5046691080" evidence="2">
    <location>
        <begin position="22"/>
        <end position="1583"/>
    </location>
</feature>
<sequence length="1583" mass="175177">MNLKHFHFVVLAILLVNCAWCFGHASFSPNPSASHLQLLQRSKRSEDSEPPGSNSNSNQPNSFLQQLIIGQQPSIIPSTSSSVAPAKKRKLTKEERTAIWKQAELRVKELVSGPVSRFEGKHLYENGIHKGKVDSFEALTRDPIIAKKYLVDLNRKLYKGGVLPEEGTRFNTGINGMDKIAVTIVDADIDVLTKDLEPKFEAWKQAELAQHGKLPARVPDFTTDAKYKVTHLTFEPIKDANGNILEVSVKAEQYNTKVELRTDKNGKPCHFEKMNPVDISQPINKIRESNQITKFTYAELQDNAKLAKQFWKDIGVPCSAQDVLLNEQSQAFKNFVGQSDADLQSKVIQPPSGSGSGGPSTSDGICSTSTPTGRRRRAAGGGGGKACAIILKPNGEVDSVHPKEFVDEYKKADGKGKEQLADLAKDNIDKMVDLDNNQKNQKQMKKIIQLENMKTHVASVDVVTKVQSPKNGKVSQTFINAVDSLQTKLSAVKTKVKLSPSKISAKFSKLANSKVPKGFAKGVGTLSDPLGKYFLAKTVVNGIINGDTTSLAIVGARVGYEVVTESAVWTGAKFFTTASKVGKAAKFLGKIAGPIGAVADIGLSVWSLTKSVGRLNSAKNQYEKNDAIADIVSDSVDIAVTATVTVLSIAFPPGAPLIIAVGAVIDLLNKLITALYKAANEVARINSEIPLLESEKSFVFTSRLFDWFGTRQKDYLEYLLEEKAANDMAVQHNLKFLQENPSFLGIVFPSRTLAYDGGCHLTKQHCALKNAWGCTRWEDIKTVGWSCDWNRPCSDRWGICTDHWERVADWAYDEFKCVCDKNSTTSFGHPRSHSLVDFRHQQSVYWEKAVPKEVEGAEFKCKPGSTSFEDYKLHQESSRWEYLCENAIALLQPNYKRNSGQTMLFDLDDGYDRIYLPESDSTPNLFRVGNEGTKEFFGGSGRNEFVFDGSCTKSLKGTLSGGVSQSDALTILGNCKKGEYINTNFNNGLISSQDGNLNMNIRNIEDINGRENDGDDVVAGCQLRKVVLRGGTLRHRDLINVPDNQCRYNLTIIAGSFTNIESKARRGDLSILVEDGWKSITINLNVYPKDYLKLNVFFLSSASHQVLLDSLSVQVVAILLLNCAWCFGHASFSANPSASHLQLLQRSKRTGGSGPPGSNSNSNQLSSALQHLLHKQQPSPIPSTYSSAAPAKKTKLTKEERTAIWKQADLRAKELLSGPVSRFEGKHLYENGVHKGKVDSFEALTKDPTVAKKYLVDLNRKLYKGGVLPEEGTRFNTGINRMDKTSVTIVDADIDVLTKDLEPKFEAWKQAELARHGTLPDRVPDFTTDAQYKVTHLTFEPIKDADGKILEVSVNAEQYNTKVELRTDKNGKPCHFAKMNPADISQPINKIRESYQITKFTYAELQDNAKLAKQFWNDIRAPCSARDTLLNEQSQAFKIFVGQSDADLQSKVIQPSGSGSGGSSISDGICSNDTPEKRRRRAARGGKACAIFLKPNGEVDSVHPKEFVDEHKKADRKGKEQLADLAKDNIDKMVEVDNNQNNQNQMKKLIHLKDIKTCRFSRCHHKSSKSKKWKSFSNMHKRS</sequence>
<feature type="compositionally biased region" description="Polar residues" evidence="1">
    <location>
        <begin position="361"/>
        <end position="372"/>
    </location>
</feature>
<accession>A0ABP1QB22</accession>
<proteinExistence type="predicted"/>
<dbReference type="EMBL" id="CAXLJM020000025">
    <property type="protein sequence ID" value="CAL8092061.1"/>
    <property type="molecule type" value="Genomic_DNA"/>
</dbReference>
<feature type="region of interest" description="Disordered" evidence="1">
    <location>
        <begin position="36"/>
        <end position="61"/>
    </location>
</feature>
<feature type="region of interest" description="Disordered" evidence="1">
    <location>
        <begin position="345"/>
        <end position="383"/>
    </location>
</feature>
<name>A0ABP1QB22_9HEXA</name>
<evidence type="ECO:0000256" key="1">
    <source>
        <dbReference type="SAM" id="MobiDB-lite"/>
    </source>
</evidence>
<reference evidence="3 4" key="1">
    <citation type="submission" date="2024-08" db="EMBL/GenBank/DDBJ databases">
        <authorList>
            <person name="Cucini C."/>
            <person name="Frati F."/>
        </authorList>
    </citation>
    <scope>NUCLEOTIDE SEQUENCE [LARGE SCALE GENOMIC DNA]</scope>
</reference>
<keyword evidence="4" id="KW-1185">Reference proteome</keyword>